<protein>
    <submittedName>
        <fullName evidence="7">ABC transporter permease</fullName>
    </submittedName>
</protein>
<keyword evidence="5 6" id="KW-0472">Membrane</keyword>
<dbReference type="Proteomes" id="UP001589733">
    <property type="component" value="Unassembled WGS sequence"/>
</dbReference>
<comment type="caution">
    <text evidence="7">The sequence shown here is derived from an EMBL/GenBank/DDBJ whole genome shotgun (WGS) entry which is preliminary data.</text>
</comment>
<dbReference type="CDD" id="cd06579">
    <property type="entry name" value="TM_PBP1_transp_AraH_like"/>
    <property type="match status" value="1"/>
</dbReference>
<dbReference type="InterPro" id="IPR001851">
    <property type="entry name" value="ABC_transp_permease"/>
</dbReference>
<feature type="transmembrane region" description="Helical" evidence="6">
    <location>
        <begin position="61"/>
        <end position="90"/>
    </location>
</feature>
<proteinExistence type="predicted"/>
<feature type="transmembrane region" description="Helical" evidence="6">
    <location>
        <begin position="134"/>
        <end position="153"/>
    </location>
</feature>
<dbReference type="Pfam" id="PF02653">
    <property type="entry name" value="BPD_transp_2"/>
    <property type="match status" value="1"/>
</dbReference>
<comment type="subcellular location">
    <subcellularLocation>
        <location evidence="1">Cell membrane</location>
        <topology evidence="1">Multi-pass membrane protein</topology>
    </subcellularLocation>
</comment>
<feature type="transmembrane region" description="Helical" evidence="6">
    <location>
        <begin position="25"/>
        <end position="49"/>
    </location>
</feature>
<dbReference type="RefSeq" id="WP_380006360.1">
    <property type="nucleotide sequence ID" value="NZ_JBHLYR010000014.1"/>
</dbReference>
<reference evidence="7 8" key="1">
    <citation type="submission" date="2024-09" db="EMBL/GenBank/DDBJ databases">
        <authorList>
            <person name="Sun Q."/>
            <person name="Mori K."/>
        </authorList>
    </citation>
    <scope>NUCLEOTIDE SEQUENCE [LARGE SCALE GENOMIC DNA]</scope>
    <source>
        <strain evidence="7 8">JCM 13503</strain>
    </source>
</reference>
<organism evidence="7 8">
    <name type="scientific">Deinococcus oregonensis</name>
    <dbReference type="NCBI Taxonomy" id="1805970"/>
    <lineage>
        <taxon>Bacteria</taxon>
        <taxon>Thermotogati</taxon>
        <taxon>Deinococcota</taxon>
        <taxon>Deinococci</taxon>
        <taxon>Deinococcales</taxon>
        <taxon>Deinococcaceae</taxon>
        <taxon>Deinococcus</taxon>
    </lineage>
</organism>
<feature type="transmembrane region" description="Helical" evidence="6">
    <location>
        <begin position="225"/>
        <end position="244"/>
    </location>
</feature>
<dbReference type="PANTHER" id="PTHR32196:SF72">
    <property type="entry name" value="RIBOSE IMPORT PERMEASE PROTEIN RBSC"/>
    <property type="match status" value="1"/>
</dbReference>
<sequence length="331" mass="34191">MNAPHPKTALPAARRRAPVLREAGIAAALLVLIVAFALLAPQFATFANLRNILNQITINTILAVGLTFVILVGGIDLSVGAVLAFASMVAGLALTHGGFSPALATALAIAAAALVGLASGWLNGAVSERWRLPSFIVTLGMLNIARGAALLTTNARTLYDFPAPFVRFGTSTLFGSFIPLIFMVAVVVMALSAFVLSRTVFGRMVYAIGNNEEAVRLSGHNPSRYKIAVFTLSGLLAGVAGLINMARLTIATPIVGAGFELDAIAAAIIGGTSLSGGKGSILGTFLGACIIGVLQNGLVLVGVGDFLRQMITGGVIVVAVIIDHYRGRLFR</sequence>
<evidence type="ECO:0000313" key="7">
    <source>
        <dbReference type="EMBL" id="MFB9991411.1"/>
    </source>
</evidence>
<evidence type="ECO:0000256" key="4">
    <source>
        <dbReference type="ARBA" id="ARBA00022989"/>
    </source>
</evidence>
<accession>A0ABV6AV84</accession>
<evidence type="ECO:0000256" key="5">
    <source>
        <dbReference type="ARBA" id="ARBA00023136"/>
    </source>
</evidence>
<dbReference type="PANTHER" id="PTHR32196">
    <property type="entry name" value="ABC TRANSPORTER PERMEASE PROTEIN YPHD-RELATED-RELATED"/>
    <property type="match status" value="1"/>
</dbReference>
<dbReference type="EMBL" id="JBHLYR010000014">
    <property type="protein sequence ID" value="MFB9991411.1"/>
    <property type="molecule type" value="Genomic_DNA"/>
</dbReference>
<evidence type="ECO:0000256" key="3">
    <source>
        <dbReference type="ARBA" id="ARBA00022692"/>
    </source>
</evidence>
<feature type="transmembrane region" description="Helical" evidence="6">
    <location>
        <begin position="281"/>
        <end position="300"/>
    </location>
</feature>
<evidence type="ECO:0000313" key="8">
    <source>
        <dbReference type="Proteomes" id="UP001589733"/>
    </source>
</evidence>
<keyword evidence="4 6" id="KW-1133">Transmembrane helix</keyword>
<keyword evidence="3 6" id="KW-0812">Transmembrane</keyword>
<name>A0ABV6AV84_9DEIO</name>
<feature type="transmembrane region" description="Helical" evidence="6">
    <location>
        <begin position="173"/>
        <end position="196"/>
    </location>
</feature>
<feature type="transmembrane region" description="Helical" evidence="6">
    <location>
        <begin position="102"/>
        <end position="122"/>
    </location>
</feature>
<keyword evidence="2" id="KW-1003">Cell membrane</keyword>
<keyword evidence="8" id="KW-1185">Reference proteome</keyword>
<evidence type="ECO:0000256" key="2">
    <source>
        <dbReference type="ARBA" id="ARBA00022475"/>
    </source>
</evidence>
<gene>
    <name evidence="7" type="ORF">ACFFLM_05415</name>
</gene>
<evidence type="ECO:0000256" key="6">
    <source>
        <dbReference type="SAM" id="Phobius"/>
    </source>
</evidence>
<evidence type="ECO:0000256" key="1">
    <source>
        <dbReference type="ARBA" id="ARBA00004651"/>
    </source>
</evidence>